<dbReference type="OrthoDB" id="1932348at2759"/>
<protein>
    <recommendedName>
        <fullName evidence="1">Retrovirus-related Pol polyprotein from transposon TNT 1-94-like beta-barrel domain-containing protein</fullName>
    </recommendedName>
</protein>
<keyword evidence="3" id="KW-1185">Reference proteome</keyword>
<feature type="domain" description="Retrovirus-related Pol polyprotein from transposon TNT 1-94-like beta-barrel" evidence="1">
    <location>
        <begin position="1"/>
        <end position="65"/>
    </location>
</feature>
<evidence type="ECO:0000313" key="3">
    <source>
        <dbReference type="Proteomes" id="UP000447434"/>
    </source>
</evidence>
<dbReference type="AlphaFoldDB" id="A0A6A4NGX6"/>
<dbReference type="Proteomes" id="UP000447434">
    <property type="component" value="Chromosome 21"/>
</dbReference>
<gene>
    <name evidence="2" type="ORF">Lalb_Chr21g0315391</name>
</gene>
<accession>A0A6A4NGX6</accession>
<comment type="caution">
    <text evidence="2">The sequence shown here is derived from an EMBL/GenBank/DDBJ whole genome shotgun (WGS) entry which is preliminary data.</text>
</comment>
<evidence type="ECO:0000313" key="2">
    <source>
        <dbReference type="EMBL" id="KAE9590045.1"/>
    </source>
</evidence>
<dbReference type="InterPro" id="IPR054722">
    <property type="entry name" value="PolX-like_BBD"/>
</dbReference>
<organism evidence="2 3">
    <name type="scientific">Lupinus albus</name>
    <name type="common">White lupine</name>
    <name type="synonym">Lupinus termis</name>
    <dbReference type="NCBI Taxonomy" id="3870"/>
    <lineage>
        <taxon>Eukaryota</taxon>
        <taxon>Viridiplantae</taxon>
        <taxon>Streptophyta</taxon>
        <taxon>Embryophyta</taxon>
        <taxon>Tracheophyta</taxon>
        <taxon>Spermatophyta</taxon>
        <taxon>Magnoliopsida</taxon>
        <taxon>eudicotyledons</taxon>
        <taxon>Gunneridae</taxon>
        <taxon>Pentapetalae</taxon>
        <taxon>rosids</taxon>
        <taxon>fabids</taxon>
        <taxon>Fabales</taxon>
        <taxon>Fabaceae</taxon>
        <taxon>Papilionoideae</taxon>
        <taxon>50 kb inversion clade</taxon>
        <taxon>genistoids sensu lato</taxon>
        <taxon>core genistoids</taxon>
        <taxon>Genisteae</taxon>
        <taxon>Lupinus</taxon>
    </lineage>
</organism>
<dbReference type="EMBL" id="WOCE01000021">
    <property type="protein sequence ID" value="KAE9590045.1"/>
    <property type="molecule type" value="Genomic_DNA"/>
</dbReference>
<evidence type="ECO:0000259" key="1">
    <source>
        <dbReference type="Pfam" id="PF22936"/>
    </source>
</evidence>
<name>A0A6A4NGX6_LUPAL</name>
<dbReference type="Pfam" id="PF22936">
    <property type="entry name" value="Pol_BBD"/>
    <property type="match status" value="1"/>
</dbReference>
<sequence>MRDDKSKFIELSTNKKGHVTNGDHNQGKIVGVRKIGNASQTNIDNMLYVEGLEHNLLSIGPLRNKSNKRE</sequence>
<reference evidence="3" key="1">
    <citation type="journal article" date="2020" name="Nat. Commun.">
        <title>Genome sequence of the cluster root forming white lupin.</title>
        <authorList>
            <person name="Hufnagel B."/>
            <person name="Marques A."/>
            <person name="Soriano A."/>
            <person name="Marques L."/>
            <person name="Divol F."/>
            <person name="Doumas P."/>
            <person name="Sallet E."/>
            <person name="Mancinotti D."/>
            <person name="Carrere S."/>
            <person name="Marande W."/>
            <person name="Arribat S."/>
            <person name="Keller J."/>
            <person name="Huneau C."/>
            <person name="Blein T."/>
            <person name="Aime D."/>
            <person name="Laguerre M."/>
            <person name="Taylor J."/>
            <person name="Schubert V."/>
            <person name="Nelson M."/>
            <person name="Geu-Flores F."/>
            <person name="Crespi M."/>
            <person name="Gallardo-Guerrero K."/>
            <person name="Delaux P.-M."/>
            <person name="Salse J."/>
            <person name="Berges H."/>
            <person name="Guyot R."/>
            <person name="Gouzy J."/>
            <person name="Peret B."/>
        </authorList>
    </citation>
    <scope>NUCLEOTIDE SEQUENCE [LARGE SCALE GENOMIC DNA]</scope>
    <source>
        <strain evidence="3">cv. Amiga</strain>
    </source>
</reference>
<proteinExistence type="predicted"/>